<dbReference type="Proteomes" id="UP000830395">
    <property type="component" value="Chromosome 14"/>
</dbReference>
<keyword evidence="2" id="KW-1185">Reference proteome</keyword>
<evidence type="ECO:0000313" key="2">
    <source>
        <dbReference type="Proteomes" id="UP000830395"/>
    </source>
</evidence>
<organism evidence="1 2">
    <name type="scientific">Pangasius djambal</name>
    <dbReference type="NCBI Taxonomy" id="1691987"/>
    <lineage>
        <taxon>Eukaryota</taxon>
        <taxon>Metazoa</taxon>
        <taxon>Chordata</taxon>
        <taxon>Craniata</taxon>
        <taxon>Vertebrata</taxon>
        <taxon>Euteleostomi</taxon>
        <taxon>Actinopterygii</taxon>
        <taxon>Neopterygii</taxon>
        <taxon>Teleostei</taxon>
        <taxon>Ostariophysi</taxon>
        <taxon>Siluriformes</taxon>
        <taxon>Pangasiidae</taxon>
        <taxon>Pangasius</taxon>
    </lineage>
</organism>
<accession>A0ACC5YWY3</accession>
<reference evidence="1" key="1">
    <citation type="submission" date="2020-02" db="EMBL/GenBank/DDBJ databases">
        <title>Genome sequencing of the panga catfish, Pangasius djambal.</title>
        <authorList>
            <person name="Wen M."/>
            <person name="Zahm M."/>
            <person name="Roques C."/>
            <person name="Cabau C."/>
            <person name="Klopp C."/>
            <person name="Donnadieu C."/>
            <person name="Jouanno E."/>
            <person name="Avarre J.-C."/>
            <person name="Campet M."/>
            <person name="Ha T."/>
            <person name="Dugue R."/>
            <person name="Lampietro C."/>
            <person name="Louis A."/>
            <person name="Herpin A."/>
            <person name="Echchiki A."/>
            <person name="Berthelot C."/>
            <person name="Parey E."/>
            <person name="Roest-Crollius H."/>
            <person name="Braasch I."/>
            <person name="Postlethwait J.H."/>
            <person name="Bobe J."/>
            <person name="Montfort J."/>
            <person name="Bouchez O."/>
            <person name="Begum T."/>
            <person name="Schartl M."/>
            <person name="Gustiano R."/>
            <person name="Guiguen Y."/>
        </authorList>
    </citation>
    <scope>NUCLEOTIDE SEQUENCE</scope>
    <source>
        <strain evidence="1">Pdj_M5554</strain>
    </source>
</reference>
<name>A0ACC5YWY3_9TELE</name>
<protein>
    <submittedName>
        <fullName evidence="1">Uncharacterized protein</fullName>
    </submittedName>
</protein>
<sequence length="186" mass="21085">MTFLKLVGLIYTVAQVLMPCLPPVPLSSEVLFTDQYLGKWYYIGVASWDDEDIESYKAVDNSVVELKKGENNTLIMAGALHQEDQCINVAWTYHVDPDLDPVMTEGLAENIGVFLDGKWIKCPTCLIVAKLHPSNGFLRVMLFDRNEKTSADLVKKFKSKMGCFFVIDRFFISPRTKDFCKLEGTE</sequence>
<evidence type="ECO:0000313" key="1">
    <source>
        <dbReference type="EMBL" id="MCJ8740274.1"/>
    </source>
</evidence>
<gene>
    <name evidence="1" type="ORF">PDJAM_G00057090</name>
</gene>
<comment type="caution">
    <text evidence="1">The sequence shown here is derived from an EMBL/GenBank/DDBJ whole genome shotgun (WGS) entry which is preliminary data.</text>
</comment>
<proteinExistence type="predicted"/>
<dbReference type="EMBL" id="CM040988">
    <property type="protein sequence ID" value="MCJ8740274.1"/>
    <property type="molecule type" value="Genomic_DNA"/>
</dbReference>